<dbReference type="InterPro" id="IPR001077">
    <property type="entry name" value="COMT_C"/>
</dbReference>
<gene>
    <name evidence="6" type="ORF">PV09_00881</name>
</gene>
<dbReference type="Pfam" id="PF00891">
    <property type="entry name" value="Methyltransf_2"/>
    <property type="match status" value="1"/>
</dbReference>
<dbReference type="InterPro" id="IPR036388">
    <property type="entry name" value="WH-like_DNA-bd_sf"/>
</dbReference>
<dbReference type="PANTHER" id="PTHR43712">
    <property type="entry name" value="PUTATIVE (AFU_ORTHOLOGUE AFUA_4G14580)-RELATED"/>
    <property type="match status" value="1"/>
</dbReference>
<dbReference type="GO" id="GO:0008171">
    <property type="term" value="F:O-methyltransferase activity"/>
    <property type="evidence" value="ECO:0007669"/>
    <property type="project" value="InterPro"/>
</dbReference>
<keyword evidence="2" id="KW-0808">Transferase</keyword>
<dbReference type="GO" id="GO:0032259">
    <property type="term" value="P:methylation"/>
    <property type="evidence" value="ECO:0007669"/>
    <property type="project" value="UniProtKB-KW"/>
</dbReference>
<evidence type="ECO:0000256" key="2">
    <source>
        <dbReference type="ARBA" id="ARBA00022679"/>
    </source>
</evidence>
<evidence type="ECO:0000313" key="7">
    <source>
        <dbReference type="Proteomes" id="UP000053259"/>
    </source>
</evidence>
<dbReference type="Gene3D" id="3.40.50.150">
    <property type="entry name" value="Vaccinia Virus protein VP39"/>
    <property type="match status" value="1"/>
</dbReference>
<organism evidence="6 7">
    <name type="scientific">Verruconis gallopava</name>
    <dbReference type="NCBI Taxonomy" id="253628"/>
    <lineage>
        <taxon>Eukaryota</taxon>
        <taxon>Fungi</taxon>
        <taxon>Dikarya</taxon>
        <taxon>Ascomycota</taxon>
        <taxon>Pezizomycotina</taxon>
        <taxon>Dothideomycetes</taxon>
        <taxon>Pleosporomycetidae</taxon>
        <taxon>Venturiales</taxon>
        <taxon>Sympoventuriaceae</taxon>
        <taxon>Verruconis</taxon>
    </lineage>
</organism>
<evidence type="ECO:0000259" key="5">
    <source>
        <dbReference type="Pfam" id="PF00891"/>
    </source>
</evidence>
<feature type="compositionally biased region" description="Polar residues" evidence="4">
    <location>
        <begin position="492"/>
        <end position="507"/>
    </location>
</feature>
<dbReference type="InterPro" id="IPR016461">
    <property type="entry name" value="COMT-like"/>
</dbReference>
<dbReference type="HOGENOM" id="CLU_005533_1_4_1"/>
<feature type="domain" description="O-methyltransferase C-terminal" evidence="5">
    <location>
        <begin position="190"/>
        <end position="399"/>
    </location>
</feature>
<dbReference type="PANTHER" id="PTHR43712:SF5">
    <property type="entry name" value="O-METHYLTRANSFERASE ASQN-RELATED"/>
    <property type="match status" value="1"/>
</dbReference>
<evidence type="ECO:0000313" key="6">
    <source>
        <dbReference type="EMBL" id="KIW08972.1"/>
    </source>
</evidence>
<dbReference type="RefSeq" id="XP_016218841.1">
    <property type="nucleotide sequence ID" value="XM_016353688.1"/>
</dbReference>
<evidence type="ECO:0000256" key="4">
    <source>
        <dbReference type="SAM" id="MobiDB-lite"/>
    </source>
</evidence>
<dbReference type="InParanoid" id="A0A0D1Z7P3"/>
<sequence>MASTATPSLNDLAFQISGLTYNISKFLEQNRHPAPSFAADGPPRFPDSAPAEIQVARQQLLELTLSLHNLILGPEERVRTQTAEYVNPATLRWIVHFKVAQHVPKEGSISYSDLAAATSLPENQLKRVLRYTMLNGYFFEPSTGQVAHSAMSLLLASSPSIQDYVSHAIEFSYPVSTKMVEMTEHYKGSDAKNETAFNVAFQTPLPMFAWLKGEPEHSERFGRLMGAMRAAPIYSVDHLVKGYDWGSLGAAKVVDVGGSLGHASLAVVDKYPDLNFVVQDLPEVVEQGRAKMPDSSAKKLEFMGHDFFNEQPIKDADVFLLRQILHDWADAEAITILKNLVVSMKAGSKILIMDQVVPPPGLLPTIVEKAGRTIDLVVMSHFNGKQRDLEDWKKIFSAADDRLVITNLIVQPGSVLSIIELSLQDAAVPNGHSTVAEKPTTNTENTEETSGTEQSATAEVITNGAQVEQDKTDAAKPVDEPSTEPSVEPVATSDSTERSTNPTPTAV</sequence>
<name>A0A0D1Z7P3_9PEZI</name>
<dbReference type="GeneID" id="27308854"/>
<dbReference type="InterPro" id="IPR029063">
    <property type="entry name" value="SAM-dependent_MTases_sf"/>
</dbReference>
<dbReference type="SUPFAM" id="SSF46785">
    <property type="entry name" value="Winged helix' DNA-binding domain"/>
    <property type="match status" value="1"/>
</dbReference>
<dbReference type="VEuPathDB" id="FungiDB:PV09_00881"/>
<keyword evidence="7" id="KW-1185">Reference proteome</keyword>
<dbReference type="Gene3D" id="1.10.10.10">
    <property type="entry name" value="Winged helix-like DNA-binding domain superfamily/Winged helix DNA-binding domain"/>
    <property type="match status" value="1"/>
</dbReference>
<evidence type="ECO:0000256" key="3">
    <source>
        <dbReference type="ARBA" id="ARBA00022691"/>
    </source>
</evidence>
<dbReference type="SUPFAM" id="SSF53335">
    <property type="entry name" value="S-adenosyl-L-methionine-dependent methyltransferases"/>
    <property type="match status" value="1"/>
</dbReference>
<dbReference type="InterPro" id="IPR036390">
    <property type="entry name" value="WH_DNA-bd_sf"/>
</dbReference>
<evidence type="ECO:0000256" key="1">
    <source>
        <dbReference type="ARBA" id="ARBA00022603"/>
    </source>
</evidence>
<keyword evidence="3" id="KW-0949">S-adenosyl-L-methionine</keyword>
<feature type="region of interest" description="Disordered" evidence="4">
    <location>
        <begin position="431"/>
        <end position="507"/>
    </location>
</feature>
<dbReference type="STRING" id="253628.A0A0D1Z7P3"/>
<feature type="compositionally biased region" description="Basic and acidic residues" evidence="4">
    <location>
        <begin position="468"/>
        <end position="479"/>
    </location>
</feature>
<reference evidence="6 7" key="1">
    <citation type="submission" date="2015-01" db="EMBL/GenBank/DDBJ databases">
        <title>The Genome Sequence of Ochroconis gallopava CBS43764.</title>
        <authorList>
            <consortium name="The Broad Institute Genomics Platform"/>
            <person name="Cuomo C."/>
            <person name="de Hoog S."/>
            <person name="Gorbushina A."/>
            <person name="Stielow B."/>
            <person name="Teixiera M."/>
            <person name="Abouelleil A."/>
            <person name="Chapman S.B."/>
            <person name="Priest M."/>
            <person name="Young S.K."/>
            <person name="Wortman J."/>
            <person name="Nusbaum C."/>
            <person name="Birren B."/>
        </authorList>
    </citation>
    <scope>NUCLEOTIDE SEQUENCE [LARGE SCALE GENOMIC DNA]</scope>
    <source>
        <strain evidence="6 7">CBS 43764</strain>
    </source>
</reference>
<dbReference type="AlphaFoldDB" id="A0A0D1Z7P3"/>
<keyword evidence="1" id="KW-0489">Methyltransferase</keyword>
<dbReference type="Proteomes" id="UP000053259">
    <property type="component" value="Unassembled WGS sequence"/>
</dbReference>
<dbReference type="PROSITE" id="PS51683">
    <property type="entry name" value="SAM_OMT_II"/>
    <property type="match status" value="1"/>
</dbReference>
<proteinExistence type="predicted"/>
<feature type="compositionally biased region" description="Low complexity" evidence="4">
    <location>
        <begin position="440"/>
        <end position="453"/>
    </location>
</feature>
<accession>A0A0D1Z7P3</accession>
<dbReference type="EMBL" id="KN847530">
    <property type="protein sequence ID" value="KIW08972.1"/>
    <property type="molecule type" value="Genomic_DNA"/>
</dbReference>
<protein>
    <recommendedName>
        <fullName evidence="5">O-methyltransferase C-terminal domain-containing protein</fullName>
    </recommendedName>
</protein>
<dbReference type="OrthoDB" id="1606438at2759"/>